<gene>
    <name evidence="2" type="ordered locus">BcerKBAB4_5344</name>
</gene>
<geneLocation type="plasmid" evidence="2 3">
    <name>pBWB403</name>
</geneLocation>
<dbReference type="HOGENOM" id="CLU_148505_0_0_9"/>
<name>A9VVM3_BACMK</name>
<keyword evidence="2" id="KW-0614">Plasmid</keyword>
<dbReference type="EMBL" id="CP000906">
    <property type="protein sequence ID" value="ABY46838.1"/>
    <property type="molecule type" value="Genomic_DNA"/>
</dbReference>
<dbReference type="InterPro" id="IPR024978">
    <property type="entry name" value="Homeodomain_phBC6A51-type"/>
</dbReference>
<proteinExistence type="predicted"/>
<accession>A9VVM3</accession>
<organism evidence="2 3">
    <name type="scientific">Bacillus mycoides (strain KBAB4)</name>
    <name type="common">Bacillus weihenstephanensis</name>
    <dbReference type="NCBI Taxonomy" id="315730"/>
    <lineage>
        <taxon>Bacteria</taxon>
        <taxon>Bacillati</taxon>
        <taxon>Bacillota</taxon>
        <taxon>Bacilli</taxon>
        <taxon>Bacillales</taxon>
        <taxon>Bacillaceae</taxon>
        <taxon>Bacillus</taxon>
        <taxon>Bacillus cereus group</taxon>
    </lineage>
</organism>
<evidence type="ECO:0000313" key="2">
    <source>
        <dbReference type="EMBL" id="ABY46838.1"/>
    </source>
</evidence>
<dbReference type="Proteomes" id="UP000002154">
    <property type="component" value="Plasmid pBWB403"/>
</dbReference>
<feature type="domain" description="Homeodomain phBC6A51-type" evidence="1">
    <location>
        <begin position="5"/>
        <end position="131"/>
    </location>
</feature>
<dbReference type="SUPFAM" id="SSF46689">
    <property type="entry name" value="Homeodomain-like"/>
    <property type="match status" value="1"/>
</dbReference>
<reference evidence="2 3" key="1">
    <citation type="journal article" date="2008" name="Chem. Biol. Interact.">
        <title>Extending the Bacillus cereus group genomics to putative food-borne pathogens of different toxicity.</title>
        <authorList>
            <person name="Lapidus A."/>
            <person name="Goltsman E."/>
            <person name="Auger S."/>
            <person name="Galleron N."/>
            <person name="Segurens B."/>
            <person name="Dossat C."/>
            <person name="Land M.L."/>
            <person name="Broussolle V."/>
            <person name="Brillard J."/>
            <person name="Guinebretiere M.H."/>
            <person name="Sanchis V."/>
            <person name="Nguen-The C."/>
            <person name="Lereclus D."/>
            <person name="Richardson P."/>
            <person name="Wincker P."/>
            <person name="Weissenbach J."/>
            <person name="Ehrlich S.D."/>
            <person name="Sorokin A."/>
        </authorList>
    </citation>
    <scope>NUCLEOTIDE SEQUENCE [LARGE SCALE GENOMIC DNA]</scope>
    <source>
        <strain evidence="3">KBAB4</strain>
        <plasmid evidence="2 3">pBWB403</plasmid>
    </source>
</reference>
<dbReference type="AlphaFoldDB" id="A9VVM3"/>
<sequence>MASKKELESRLNLKQREAALLLVENELNIEGERKTQEEIAQELGVTRMCLYKWRTQNKSFIDYKNMIADEFLSEKRDFVYRQLLRTISGSQPSIKGIDLFLRRHGLLTDKKVIEDNTADGVKSNSDLEKEIAEINALLKK</sequence>
<evidence type="ECO:0000259" key="1">
    <source>
        <dbReference type="Pfam" id="PF13022"/>
    </source>
</evidence>
<dbReference type="Pfam" id="PF13022">
    <property type="entry name" value="HTH_Tnp_1_2"/>
    <property type="match status" value="1"/>
</dbReference>
<dbReference type="RefSeq" id="WP_012260075.1">
    <property type="nucleotide sequence ID" value="NC_010182.1"/>
</dbReference>
<dbReference type="KEGG" id="bwe:BcerKBAB4_5344"/>
<evidence type="ECO:0000313" key="3">
    <source>
        <dbReference type="Proteomes" id="UP000002154"/>
    </source>
</evidence>
<dbReference type="Gene3D" id="1.10.10.60">
    <property type="entry name" value="Homeodomain-like"/>
    <property type="match status" value="1"/>
</dbReference>
<protein>
    <submittedName>
        <fullName evidence="2">Phage protein</fullName>
    </submittedName>
</protein>
<dbReference type="InterPro" id="IPR009057">
    <property type="entry name" value="Homeodomain-like_sf"/>
</dbReference>